<dbReference type="AlphaFoldDB" id="A0A1I7WYK6"/>
<evidence type="ECO:0000313" key="1">
    <source>
        <dbReference type="Proteomes" id="UP000095283"/>
    </source>
</evidence>
<protein>
    <submittedName>
        <fullName evidence="2">Uncharacterized protein</fullName>
    </submittedName>
</protein>
<dbReference type="WBParaSite" id="Hba_10265">
    <property type="protein sequence ID" value="Hba_10265"/>
    <property type="gene ID" value="Hba_10265"/>
</dbReference>
<sequence>MPYNYEEIKLSNKNSRNQF</sequence>
<reference evidence="2" key="1">
    <citation type="submission" date="2016-11" db="UniProtKB">
        <authorList>
            <consortium name="WormBaseParasite"/>
        </authorList>
    </citation>
    <scope>IDENTIFICATION</scope>
</reference>
<keyword evidence="1" id="KW-1185">Reference proteome</keyword>
<name>A0A1I7WYK6_HETBA</name>
<accession>A0A1I7WYK6</accession>
<evidence type="ECO:0000313" key="2">
    <source>
        <dbReference type="WBParaSite" id="Hba_10265"/>
    </source>
</evidence>
<proteinExistence type="predicted"/>
<organism evidence="1 2">
    <name type="scientific">Heterorhabditis bacteriophora</name>
    <name type="common">Entomopathogenic nematode worm</name>
    <dbReference type="NCBI Taxonomy" id="37862"/>
    <lineage>
        <taxon>Eukaryota</taxon>
        <taxon>Metazoa</taxon>
        <taxon>Ecdysozoa</taxon>
        <taxon>Nematoda</taxon>
        <taxon>Chromadorea</taxon>
        <taxon>Rhabditida</taxon>
        <taxon>Rhabditina</taxon>
        <taxon>Rhabditomorpha</taxon>
        <taxon>Strongyloidea</taxon>
        <taxon>Heterorhabditidae</taxon>
        <taxon>Heterorhabditis</taxon>
    </lineage>
</organism>
<dbReference type="Proteomes" id="UP000095283">
    <property type="component" value="Unplaced"/>
</dbReference>